<dbReference type="RefSeq" id="XP_024718168.1">
    <property type="nucleotide sequence ID" value="XM_024868304.1"/>
</dbReference>
<comment type="subcellular location">
    <subcellularLocation>
        <location evidence="1">Membrane</location>
        <topology evidence="1">Multi-pass membrane protein</topology>
    </subcellularLocation>
</comment>
<feature type="repeat" description="Solcar" evidence="9">
    <location>
        <begin position="101"/>
        <end position="192"/>
    </location>
</feature>
<dbReference type="Proteomes" id="UP000241818">
    <property type="component" value="Unassembled WGS sequence"/>
</dbReference>
<comment type="similarity">
    <text evidence="2 10">Belongs to the mitochondrial carrier (TC 2.A.29) family.</text>
</comment>
<gene>
    <name evidence="11" type="ORF">M430DRAFT_52522</name>
</gene>
<dbReference type="InterPro" id="IPR023395">
    <property type="entry name" value="MCP_dom_sf"/>
</dbReference>
<evidence type="ECO:0000313" key="11">
    <source>
        <dbReference type="EMBL" id="PSS12170.1"/>
    </source>
</evidence>
<dbReference type="EMBL" id="KZ679015">
    <property type="protein sequence ID" value="PSS12170.1"/>
    <property type="molecule type" value="Genomic_DNA"/>
</dbReference>
<dbReference type="InParanoid" id="A0A2T3AU20"/>
<sequence length="291" mass="32125">MAAFEQKYQNGVARIVEYPVWFGGSASSMAVCVTHPLELGTCNSGALEMVAHIVRNDGFLGLYYGRDEAELSMSTVLYGTSRFALYETIKTYYQRQSQDPPTLSVLIPAAAASGFVGGIIGNPADLANVRMQCDRGLPLVSRRGYSHIFDAWIRMAKEEGWQCLMRGWGPNAIRAGLMTSSQLASYDSFKSMLTRDLGMGDNMRTHFASSVLASLVATTVCSPVDVIKTRIMSSSEPVSVPKLVRHISRAEGLRWMSRGWVPSFGRLGPQTVVTFMLLEQHKLLYRTLYGL</sequence>
<evidence type="ECO:0000256" key="6">
    <source>
        <dbReference type="ARBA" id="ARBA00022792"/>
    </source>
</evidence>
<accession>A0A2T3AU20</accession>
<evidence type="ECO:0000313" key="12">
    <source>
        <dbReference type="Proteomes" id="UP000241818"/>
    </source>
</evidence>
<dbReference type="InterPro" id="IPR018108">
    <property type="entry name" value="MCP_transmembrane"/>
</dbReference>
<keyword evidence="6" id="KW-0496">Mitochondrion</keyword>
<evidence type="ECO:0000256" key="7">
    <source>
        <dbReference type="ARBA" id="ARBA00022989"/>
    </source>
</evidence>
<name>A0A2T3AU20_AMORE</name>
<evidence type="ECO:0000256" key="1">
    <source>
        <dbReference type="ARBA" id="ARBA00004141"/>
    </source>
</evidence>
<organism evidence="11 12">
    <name type="scientific">Amorphotheca resinae ATCC 22711</name>
    <dbReference type="NCBI Taxonomy" id="857342"/>
    <lineage>
        <taxon>Eukaryota</taxon>
        <taxon>Fungi</taxon>
        <taxon>Dikarya</taxon>
        <taxon>Ascomycota</taxon>
        <taxon>Pezizomycotina</taxon>
        <taxon>Leotiomycetes</taxon>
        <taxon>Helotiales</taxon>
        <taxon>Amorphothecaceae</taxon>
        <taxon>Amorphotheca</taxon>
    </lineage>
</organism>
<keyword evidence="3 10" id="KW-0813">Transport</keyword>
<dbReference type="Pfam" id="PF00153">
    <property type="entry name" value="Mito_carr"/>
    <property type="match status" value="2"/>
</dbReference>
<keyword evidence="5" id="KW-0677">Repeat</keyword>
<keyword evidence="8 9" id="KW-0472">Membrane</keyword>
<dbReference type="SUPFAM" id="SSF103506">
    <property type="entry name" value="Mitochondrial carrier"/>
    <property type="match status" value="1"/>
</dbReference>
<keyword evidence="4 9" id="KW-0812">Transmembrane</keyword>
<dbReference type="InterPro" id="IPR050391">
    <property type="entry name" value="Mito_Metabolite_Transporter"/>
</dbReference>
<dbReference type="OrthoDB" id="448427at2759"/>
<evidence type="ECO:0000256" key="9">
    <source>
        <dbReference type="PROSITE-ProRule" id="PRU00282"/>
    </source>
</evidence>
<dbReference type="GeneID" id="36576385"/>
<evidence type="ECO:0000256" key="10">
    <source>
        <dbReference type="RuleBase" id="RU000488"/>
    </source>
</evidence>
<keyword evidence="12" id="KW-1185">Reference proteome</keyword>
<dbReference type="PROSITE" id="PS50920">
    <property type="entry name" value="SOLCAR"/>
    <property type="match status" value="3"/>
</dbReference>
<evidence type="ECO:0008006" key="13">
    <source>
        <dbReference type="Google" id="ProtNLM"/>
    </source>
</evidence>
<evidence type="ECO:0000256" key="8">
    <source>
        <dbReference type="ARBA" id="ARBA00023136"/>
    </source>
</evidence>
<evidence type="ECO:0000256" key="5">
    <source>
        <dbReference type="ARBA" id="ARBA00022737"/>
    </source>
</evidence>
<evidence type="ECO:0000256" key="2">
    <source>
        <dbReference type="ARBA" id="ARBA00006375"/>
    </source>
</evidence>
<keyword evidence="7" id="KW-1133">Transmembrane helix</keyword>
<dbReference type="GO" id="GO:0016020">
    <property type="term" value="C:membrane"/>
    <property type="evidence" value="ECO:0007669"/>
    <property type="project" value="UniProtKB-SubCell"/>
</dbReference>
<keyword evidence="6" id="KW-0999">Mitochondrion inner membrane</keyword>
<proteinExistence type="inferred from homology"/>
<evidence type="ECO:0000256" key="3">
    <source>
        <dbReference type="ARBA" id="ARBA00022448"/>
    </source>
</evidence>
<dbReference type="PANTHER" id="PTHR45618">
    <property type="entry name" value="MITOCHONDRIAL DICARBOXYLATE CARRIER-RELATED"/>
    <property type="match status" value="1"/>
</dbReference>
<dbReference type="AlphaFoldDB" id="A0A2T3AU20"/>
<evidence type="ECO:0000256" key="4">
    <source>
        <dbReference type="ARBA" id="ARBA00022692"/>
    </source>
</evidence>
<dbReference type="Gene3D" id="1.50.40.10">
    <property type="entry name" value="Mitochondrial carrier domain"/>
    <property type="match status" value="1"/>
</dbReference>
<protein>
    <recommendedName>
        <fullName evidence="13">Mitochondrial carrier</fullName>
    </recommendedName>
</protein>
<feature type="repeat" description="Solcar" evidence="9">
    <location>
        <begin position="14"/>
        <end position="92"/>
    </location>
</feature>
<reference evidence="11 12" key="1">
    <citation type="journal article" date="2018" name="New Phytol.">
        <title>Comparative genomics and transcriptomics depict ericoid mycorrhizal fungi as versatile saprotrophs and plant mutualists.</title>
        <authorList>
            <person name="Martino E."/>
            <person name="Morin E."/>
            <person name="Grelet G.A."/>
            <person name="Kuo A."/>
            <person name="Kohler A."/>
            <person name="Daghino S."/>
            <person name="Barry K.W."/>
            <person name="Cichocki N."/>
            <person name="Clum A."/>
            <person name="Dockter R.B."/>
            <person name="Hainaut M."/>
            <person name="Kuo R.C."/>
            <person name="LaButti K."/>
            <person name="Lindahl B.D."/>
            <person name="Lindquist E.A."/>
            <person name="Lipzen A."/>
            <person name="Khouja H.R."/>
            <person name="Magnuson J."/>
            <person name="Murat C."/>
            <person name="Ohm R.A."/>
            <person name="Singer S.W."/>
            <person name="Spatafora J.W."/>
            <person name="Wang M."/>
            <person name="Veneault-Fourrey C."/>
            <person name="Henrissat B."/>
            <person name="Grigoriev I.V."/>
            <person name="Martin F.M."/>
            <person name="Perotto S."/>
        </authorList>
    </citation>
    <scope>NUCLEOTIDE SEQUENCE [LARGE SCALE GENOMIC DNA]</scope>
    <source>
        <strain evidence="11 12">ATCC 22711</strain>
    </source>
</reference>
<feature type="repeat" description="Solcar" evidence="9">
    <location>
        <begin position="201"/>
        <end position="284"/>
    </location>
</feature>